<proteinExistence type="predicted"/>
<evidence type="ECO:0000313" key="2">
    <source>
        <dbReference type="Proteomes" id="UP000825598"/>
    </source>
</evidence>
<name>A0ACD1FLU0_MYCFR</name>
<organism evidence="1 2">
    <name type="scientific">Mycolicibacterium farcinogenes</name>
    <name type="common">Mycobacterium farcinogenes</name>
    <dbReference type="NCBI Taxonomy" id="1802"/>
    <lineage>
        <taxon>Bacteria</taxon>
        <taxon>Bacillati</taxon>
        <taxon>Actinomycetota</taxon>
        <taxon>Actinomycetes</taxon>
        <taxon>Mycobacteriales</taxon>
        <taxon>Mycobacteriaceae</taxon>
        <taxon>Mycolicibacterium</taxon>
    </lineage>
</organism>
<sequence length="164" mass="18214">MTLQYRTMDSPVGLLTLAGRDGKLMHLRMVDQTYEPSREGWQADDTAFGEAVEQLSEYFVGERTEFDLELDMVGTQFQRRVWQALQAIPYGETCSYGEIARQIGSPSAFRAVGLANGHNPIGIIVPCHRVIGANGSLTGYGGGLDRKRMLLELERSRTTPALFN</sequence>
<protein>
    <submittedName>
        <fullName evidence="1">Methylated-DNA--[protein]-cysteine S-methyltransferase</fullName>
    </submittedName>
</protein>
<dbReference type="Proteomes" id="UP000825598">
    <property type="component" value="Chromosome"/>
</dbReference>
<dbReference type="EMBL" id="CP081673">
    <property type="protein sequence ID" value="QZH68011.1"/>
    <property type="molecule type" value="Genomic_DNA"/>
</dbReference>
<evidence type="ECO:0000313" key="1">
    <source>
        <dbReference type="EMBL" id="QZH68011.1"/>
    </source>
</evidence>
<reference evidence="1" key="1">
    <citation type="submission" date="2021-07" db="EMBL/GenBank/DDBJ databases">
        <title>Complete Genome Sequences of Mycobacterium farcinogenes Isolated from Clinical Specimens from Patients in Thailand.</title>
        <authorList>
            <person name="Sodsai P."/>
        </authorList>
    </citation>
    <scope>NUCLEOTIDE SEQUENCE</scope>
    <source>
        <strain evidence="1">BKK/CU-MFGFA-001</strain>
    </source>
</reference>
<gene>
    <name evidence="1" type="ORF">K6L26_10495</name>
</gene>
<accession>A0ACD1FLU0</accession>
<keyword evidence="2" id="KW-1185">Reference proteome</keyword>